<dbReference type="InterPro" id="IPR011768">
    <property type="entry name" value="Transl_elongation_fac_P"/>
</dbReference>
<dbReference type="SUPFAM" id="SSF50249">
    <property type="entry name" value="Nucleic acid-binding proteins"/>
    <property type="match status" value="2"/>
</dbReference>
<dbReference type="SUPFAM" id="SSF50104">
    <property type="entry name" value="Translation proteins SH3-like domain"/>
    <property type="match status" value="1"/>
</dbReference>
<dbReference type="GO" id="GO:0005829">
    <property type="term" value="C:cytosol"/>
    <property type="evidence" value="ECO:0007669"/>
    <property type="project" value="UniProtKB-ARBA"/>
</dbReference>
<comment type="caution">
    <text evidence="12">The sequence shown here is derived from an EMBL/GenBank/DDBJ whole genome shotgun (WGS) entry which is preliminary data.</text>
</comment>
<dbReference type="InterPro" id="IPR015365">
    <property type="entry name" value="Elong-fact-P_C"/>
</dbReference>
<dbReference type="GO" id="GO:0043043">
    <property type="term" value="P:peptide biosynthetic process"/>
    <property type="evidence" value="ECO:0007669"/>
    <property type="project" value="InterPro"/>
</dbReference>
<protein>
    <recommendedName>
        <fullName evidence="7 8">Elongation factor P</fullName>
        <shortName evidence="7">EF-P</shortName>
    </recommendedName>
</protein>
<dbReference type="FunFam" id="2.30.30.30:FF:000003">
    <property type="entry name" value="Elongation factor P"/>
    <property type="match status" value="1"/>
</dbReference>
<dbReference type="InterPro" id="IPR014722">
    <property type="entry name" value="Rib_uL2_dom2"/>
</dbReference>
<dbReference type="AlphaFoldDB" id="A0A3N4UKJ6"/>
<evidence type="ECO:0000256" key="2">
    <source>
        <dbReference type="ARBA" id="ARBA00004815"/>
    </source>
</evidence>
<dbReference type="FunFam" id="2.40.50.140:FF:000009">
    <property type="entry name" value="Elongation factor P"/>
    <property type="match status" value="1"/>
</dbReference>
<comment type="function">
    <text evidence="7">Involved in peptide bond synthesis. Stimulates efficient translation and peptide-bond synthesis on native or reconstituted 70S ribosomes in vitro. Probably functions indirectly by altering the affinity of the ribosome for aminoacyl-tRNA, thus increasing their reactivity as acceptors for peptidyl transferase.</text>
</comment>
<dbReference type="SMART" id="SM00841">
    <property type="entry name" value="Elong-fact-P_C"/>
    <property type="match status" value="1"/>
</dbReference>
<dbReference type="HAMAP" id="MF_00141">
    <property type="entry name" value="EF_P"/>
    <property type="match status" value="1"/>
</dbReference>
<dbReference type="InterPro" id="IPR020599">
    <property type="entry name" value="Transl_elong_fac_P/YeiP"/>
</dbReference>
<dbReference type="PANTHER" id="PTHR30053:SF14">
    <property type="entry name" value="TRANSLATION ELONGATION FACTOR KOW-LIKE DOMAIN-CONTAINING PROTEIN"/>
    <property type="match status" value="1"/>
</dbReference>
<evidence type="ECO:0000256" key="8">
    <source>
        <dbReference type="NCBIfam" id="TIGR00038"/>
    </source>
</evidence>
<dbReference type="Pfam" id="PF08207">
    <property type="entry name" value="EFP_N"/>
    <property type="match status" value="1"/>
</dbReference>
<gene>
    <name evidence="7" type="primary">efp</name>
    <name evidence="12" type="ORF">EDD53_0075</name>
</gene>
<accession>A0A3N4UKJ6</accession>
<keyword evidence="6 7" id="KW-0648">Protein biosynthesis</keyword>
<dbReference type="Proteomes" id="UP000269689">
    <property type="component" value="Unassembled WGS sequence"/>
</dbReference>
<dbReference type="InterPro" id="IPR001059">
    <property type="entry name" value="Transl_elong_P/YeiP_cen"/>
</dbReference>
<dbReference type="GO" id="GO:0003746">
    <property type="term" value="F:translation elongation factor activity"/>
    <property type="evidence" value="ECO:0007669"/>
    <property type="project" value="UniProtKB-UniRule"/>
</dbReference>
<keyword evidence="4 7" id="KW-0963">Cytoplasm</keyword>
<dbReference type="PANTHER" id="PTHR30053">
    <property type="entry name" value="ELONGATION FACTOR P"/>
    <property type="match status" value="1"/>
</dbReference>
<feature type="domain" description="Translation elongation factor P/YeiP central" evidence="11">
    <location>
        <begin position="105"/>
        <end position="159"/>
    </location>
</feature>
<dbReference type="InterPro" id="IPR013852">
    <property type="entry name" value="Transl_elong_P/YeiP_CS"/>
</dbReference>
<evidence type="ECO:0000256" key="1">
    <source>
        <dbReference type="ARBA" id="ARBA00004496"/>
    </source>
</evidence>
<dbReference type="Gene3D" id="2.40.50.140">
    <property type="entry name" value="Nucleic acid-binding proteins"/>
    <property type="match status" value="2"/>
</dbReference>
<evidence type="ECO:0000256" key="4">
    <source>
        <dbReference type="ARBA" id="ARBA00022490"/>
    </source>
</evidence>
<keyword evidence="13" id="KW-1185">Reference proteome</keyword>
<evidence type="ECO:0000313" key="12">
    <source>
        <dbReference type="EMBL" id="RPE70963.1"/>
    </source>
</evidence>
<evidence type="ECO:0000259" key="11">
    <source>
        <dbReference type="SMART" id="SM01185"/>
    </source>
</evidence>
<organism evidence="12 13">
    <name type="scientific">Pacificibacter maritimus</name>
    <dbReference type="NCBI Taxonomy" id="762213"/>
    <lineage>
        <taxon>Bacteria</taxon>
        <taxon>Pseudomonadati</taxon>
        <taxon>Pseudomonadota</taxon>
        <taxon>Alphaproteobacteria</taxon>
        <taxon>Rhodobacterales</taxon>
        <taxon>Roseobacteraceae</taxon>
        <taxon>Pacificibacter</taxon>
    </lineage>
</organism>
<dbReference type="InterPro" id="IPR013185">
    <property type="entry name" value="Transl_elong_KOW-like"/>
</dbReference>
<dbReference type="PROSITE" id="PS01275">
    <property type="entry name" value="EFP"/>
    <property type="match status" value="1"/>
</dbReference>
<dbReference type="InterPro" id="IPR008991">
    <property type="entry name" value="Translation_prot_SH3-like_sf"/>
</dbReference>
<dbReference type="Pfam" id="PF09285">
    <property type="entry name" value="Elong-fact-P_C"/>
    <property type="match status" value="1"/>
</dbReference>
<dbReference type="EMBL" id="RKQK01000001">
    <property type="protein sequence ID" value="RPE70963.1"/>
    <property type="molecule type" value="Genomic_DNA"/>
</dbReference>
<evidence type="ECO:0000256" key="3">
    <source>
        <dbReference type="ARBA" id="ARBA00009479"/>
    </source>
</evidence>
<dbReference type="PIRSF" id="PIRSF005901">
    <property type="entry name" value="EF-P"/>
    <property type="match status" value="1"/>
</dbReference>
<comment type="similarity">
    <text evidence="3 7 9">Belongs to the elongation factor P family.</text>
</comment>
<keyword evidence="5 7" id="KW-0251">Elongation factor</keyword>
<sequence length="223" mass="25196">MHDQNVNETHIRDLRQTDCPDIGCGKFYSTISAGIYMPKINGNEIRPGNTLEHENGLWVAVKVDHVKPGKGGAFAQVELKNLRDGRKLNERFRSADKVERVRLEQKDQQFLYESDGMLVFMDMDTYEQVELPADLLGDRRPFLQDGMTVVIEYYDVEALNVTVPQKVTCKVVETEPVVKGQTAANSFKPAILDNGVKVMVPPFVAQDEDIVVNTESMEYSERA</sequence>
<proteinExistence type="inferred from homology"/>
<dbReference type="InterPro" id="IPR012340">
    <property type="entry name" value="NA-bd_OB-fold"/>
</dbReference>
<dbReference type="CDD" id="cd05794">
    <property type="entry name" value="S1_EF-P_repeat_2"/>
    <property type="match status" value="1"/>
</dbReference>
<comment type="pathway">
    <text evidence="2 7">Protein biosynthesis; polypeptide chain elongation.</text>
</comment>
<dbReference type="FunFam" id="2.40.50.140:FF:000004">
    <property type="entry name" value="Elongation factor P"/>
    <property type="match status" value="1"/>
</dbReference>
<reference evidence="12 13" key="1">
    <citation type="submission" date="2018-11" db="EMBL/GenBank/DDBJ databases">
        <title>Genomic Encyclopedia of Type Strains, Phase IV (KMG-IV): sequencing the most valuable type-strain genomes for metagenomic binning, comparative biology and taxonomic classification.</title>
        <authorList>
            <person name="Goeker M."/>
        </authorList>
    </citation>
    <scope>NUCLEOTIDE SEQUENCE [LARGE SCALE GENOMIC DNA]</scope>
    <source>
        <strain evidence="12 13">DSM 104731</strain>
    </source>
</reference>
<feature type="domain" description="Elongation factor P C-terminal" evidence="10">
    <location>
        <begin position="167"/>
        <end position="222"/>
    </location>
</feature>
<dbReference type="SMART" id="SM01185">
    <property type="entry name" value="EFP"/>
    <property type="match status" value="1"/>
</dbReference>
<evidence type="ECO:0000259" key="10">
    <source>
        <dbReference type="SMART" id="SM00841"/>
    </source>
</evidence>
<dbReference type="NCBIfam" id="TIGR00038">
    <property type="entry name" value="efp"/>
    <property type="match status" value="1"/>
</dbReference>
<dbReference type="CDD" id="cd04470">
    <property type="entry name" value="S1_EF-P_repeat_1"/>
    <property type="match status" value="1"/>
</dbReference>
<comment type="subcellular location">
    <subcellularLocation>
        <location evidence="1 7">Cytoplasm</location>
    </subcellularLocation>
</comment>
<evidence type="ECO:0000256" key="6">
    <source>
        <dbReference type="ARBA" id="ARBA00022917"/>
    </source>
</evidence>
<evidence type="ECO:0000256" key="7">
    <source>
        <dbReference type="HAMAP-Rule" id="MF_00141"/>
    </source>
</evidence>
<dbReference type="UniPathway" id="UPA00345"/>
<name>A0A3N4UKJ6_9RHOB</name>
<evidence type="ECO:0000313" key="13">
    <source>
        <dbReference type="Proteomes" id="UP000269689"/>
    </source>
</evidence>
<evidence type="ECO:0000256" key="5">
    <source>
        <dbReference type="ARBA" id="ARBA00022768"/>
    </source>
</evidence>
<evidence type="ECO:0000256" key="9">
    <source>
        <dbReference type="RuleBase" id="RU004389"/>
    </source>
</evidence>
<dbReference type="NCBIfam" id="NF001810">
    <property type="entry name" value="PRK00529.1"/>
    <property type="match status" value="1"/>
</dbReference>
<dbReference type="Gene3D" id="2.30.30.30">
    <property type="match status" value="1"/>
</dbReference>
<dbReference type="Pfam" id="PF01132">
    <property type="entry name" value="EFP"/>
    <property type="match status" value="1"/>
</dbReference>